<gene>
    <name evidence="2" type="ORF">SMC5_10300</name>
</gene>
<evidence type="ECO:0000313" key="2">
    <source>
        <dbReference type="EMBL" id="RIE07096.1"/>
    </source>
</evidence>
<organism evidence="2 3">
    <name type="scientific">Candidatus Cryosericum odellii</name>
    <dbReference type="NCBI Taxonomy" id="2290917"/>
    <lineage>
        <taxon>Bacteria</taxon>
        <taxon>Pseudomonadati</taxon>
        <taxon>Caldisericota/Cryosericota group</taxon>
        <taxon>Candidatus Cryosericota</taxon>
        <taxon>Candidatus Cryosericia</taxon>
        <taxon>Candidatus Cryosericales</taxon>
        <taxon>Candidatus Cryosericaceae</taxon>
        <taxon>Candidatus Cryosericum</taxon>
    </lineage>
</organism>
<dbReference type="SUPFAM" id="SSF52980">
    <property type="entry name" value="Restriction endonuclease-like"/>
    <property type="match status" value="1"/>
</dbReference>
<dbReference type="OrthoDB" id="9797274at2"/>
<dbReference type="PANTHER" id="PTHR30015:SF7">
    <property type="entry name" value="TYPE IV METHYL-DIRECTED RESTRICTION ENZYME ECOKMRR"/>
    <property type="match status" value="1"/>
</dbReference>
<dbReference type="GO" id="GO:0015666">
    <property type="term" value="F:restriction endodeoxyribonuclease activity"/>
    <property type="evidence" value="ECO:0007669"/>
    <property type="project" value="TreeGrafter"/>
</dbReference>
<name>A0A398CUN8_9BACT</name>
<dbReference type="GO" id="GO:0003677">
    <property type="term" value="F:DNA binding"/>
    <property type="evidence" value="ECO:0007669"/>
    <property type="project" value="InterPro"/>
</dbReference>
<keyword evidence="2" id="KW-0255">Endonuclease</keyword>
<accession>A0A398CUN8</accession>
<evidence type="ECO:0000259" key="1">
    <source>
        <dbReference type="Pfam" id="PF04471"/>
    </source>
</evidence>
<dbReference type="Proteomes" id="UP000266489">
    <property type="component" value="Unassembled WGS sequence"/>
</dbReference>
<dbReference type="Gene3D" id="3.40.1350.10">
    <property type="match status" value="1"/>
</dbReference>
<evidence type="ECO:0000313" key="3">
    <source>
        <dbReference type="Proteomes" id="UP000266489"/>
    </source>
</evidence>
<dbReference type="EMBL" id="QXIU01000265">
    <property type="protein sequence ID" value="RIE07096.1"/>
    <property type="molecule type" value="Genomic_DNA"/>
</dbReference>
<proteinExistence type="predicted"/>
<reference evidence="2 3" key="1">
    <citation type="submission" date="2018-09" db="EMBL/GenBank/DDBJ databases">
        <title>Discovery and Ecogenomic Context for Candidatus Cryosericales, a Global Caldiserica Order Active in Thawing Permafrost.</title>
        <authorList>
            <person name="Martinez M.A."/>
            <person name="Woodcroft B.J."/>
            <person name="Ignacio Espinoza J.C."/>
            <person name="Zayed A."/>
            <person name="Singleton C.M."/>
            <person name="Boyd J."/>
            <person name="Li Y.-F."/>
            <person name="Purvine S."/>
            <person name="Maughan H."/>
            <person name="Hodgkins S.B."/>
            <person name="Anderson D."/>
            <person name="Sederholm M."/>
            <person name="Temperton B."/>
            <person name="Saleska S.R."/>
            <person name="Tyson G.W."/>
            <person name="Rich V.I."/>
        </authorList>
    </citation>
    <scope>NUCLEOTIDE SEQUENCE [LARGE SCALE GENOMIC DNA]</scope>
    <source>
        <strain evidence="2 3">SMC5</strain>
    </source>
</reference>
<dbReference type="PANTHER" id="PTHR30015">
    <property type="entry name" value="MRR RESTRICTION SYSTEM PROTEIN"/>
    <property type="match status" value="1"/>
</dbReference>
<sequence>MANKYYVDVKHDGLNRYKRITGDDAQMVQTKGEALLAQWNEVWKRNLLKTSVERKKEEAEFRREEAAKVLQELNTILSSGLEKPIIVDWESLKQRGTFNRAVPTAASELAIPSAPDRKDPAYTATMGILDLFSAARRASRTEEAAARFEEDTRKWKEKKAGIEVQNAKAAKEHTDKVTQWHDERASFLKKQDEQHQTIDAQRQSYLAIDADAVVDYCDLVLSESSYPDWFTTHYDINYAPATKILVVDYSLPAVEDLPTLKEVKYVVARDEFAETHLTPAKRDALYDQVLYMIILRTLHELYEADVADAIDSIVLNGWVRSIDRSTGHEVNACIMSVQTVKKEFMEIDLAKVEPKACFKKLKGVGSAKLSGLSPIKPILQLNKEDKRFIEARDVEDGLDSSTNLAAMDWEDFEHLIRQLFEEEFAVDGGEVKVTRASRDGGVDAVAFDPDPLRGGKIVIQAKRYTNTVGVSAVRDLYGTLINEGASRGILVTTADYGPDAYSFAKDKPLTLLSGSNLLNLLGKHGHKARIDLAEARTEAEQSKNR</sequence>
<comment type="caution">
    <text evidence="2">The sequence shown here is derived from an EMBL/GenBank/DDBJ whole genome shotgun (WGS) entry which is preliminary data.</text>
</comment>
<feature type="domain" description="Restriction endonuclease type IV Mrr" evidence="1">
    <location>
        <begin position="405"/>
        <end position="521"/>
    </location>
</feature>
<dbReference type="InterPro" id="IPR011335">
    <property type="entry name" value="Restrct_endonuc-II-like"/>
</dbReference>
<dbReference type="InterPro" id="IPR011856">
    <property type="entry name" value="tRNA_endonuc-like_dom_sf"/>
</dbReference>
<dbReference type="GO" id="GO:0009307">
    <property type="term" value="P:DNA restriction-modification system"/>
    <property type="evidence" value="ECO:0007669"/>
    <property type="project" value="InterPro"/>
</dbReference>
<dbReference type="RefSeq" id="WP_119087010.1">
    <property type="nucleotide sequence ID" value="NZ_QXIU01000265.1"/>
</dbReference>
<protein>
    <submittedName>
        <fullName evidence="2">Restriction endonuclease</fullName>
    </submittedName>
</protein>
<keyword evidence="2" id="KW-0378">Hydrolase</keyword>
<dbReference type="AlphaFoldDB" id="A0A398CUN8"/>
<keyword evidence="2" id="KW-0540">Nuclease</keyword>
<dbReference type="InterPro" id="IPR007560">
    <property type="entry name" value="Restrct_endonuc_IV_Mrr"/>
</dbReference>
<dbReference type="Pfam" id="PF04471">
    <property type="entry name" value="Mrr_cat"/>
    <property type="match status" value="1"/>
</dbReference>
<dbReference type="InterPro" id="IPR052906">
    <property type="entry name" value="Type_IV_Methyl-Rstrct_Enzyme"/>
</dbReference>